<keyword evidence="7" id="KW-0472">Membrane</keyword>
<evidence type="ECO:0000256" key="7">
    <source>
        <dbReference type="ARBA" id="ARBA00023136"/>
    </source>
</evidence>
<dbReference type="GO" id="GO:0005741">
    <property type="term" value="C:mitochondrial outer membrane"/>
    <property type="evidence" value="ECO:0007669"/>
    <property type="project" value="UniProtKB-SubCell"/>
</dbReference>
<accession>A0A0M3HKV2</accession>
<dbReference type="Pfam" id="PF10265">
    <property type="entry name" value="Miga"/>
    <property type="match status" value="1"/>
</dbReference>
<evidence type="ECO:0000313" key="9">
    <source>
        <dbReference type="WBParaSite" id="ALUE_0000214701-mRNA-1"/>
    </source>
</evidence>
<evidence type="ECO:0000256" key="4">
    <source>
        <dbReference type="ARBA" id="ARBA00022787"/>
    </source>
</evidence>
<evidence type="ECO:0000256" key="1">
    <source>
        <dbReference type="ARBA" id="ARBA00004294"/>
    </source>
</evidence>
<evidence type="ECO:0000256" key="3">
    <source>
        <dbReference type="ARBA" id="ARBA00022692"/>
    </source>
</evidence>
<evidence type="ECO:0000313" key="8">
    <source>
        <dbReference type="Proteomes" id="UP000036681"/>
    </source>
</evidence>
<keyword evidence="8" id="KW-1185">Reference proteome</keyword>
<evidence type="ECO:0000256" key="5">
    <source>
        <dbReference type="ARBA" id="ARBA00022989"/>
    </source>
</evidence>
<proteinExistence type="inferred from homology"/>
<dbReference type="WBParaSite" id="ALUE_0000214701-mRNA-1">
    <property type="protein sequence ID" value="ALUE_0000214701-mRNA-1"/>
    <property type="gene ID" value="ALUE_0000214701"/>
</dbReference>
<reference evidence="9" key="1">
    <citation type="submission" date="2017-02" db="UniProtKB">
        <authorList>
            <consortium name="WormBaseParasite"/>
        </authorList>
    </citation>
    <scope>IDENTIFICATION</scope>
</reference>
<dbReference type="AlphaFoldDB" id="A0A0M3HKV2"/>
<name>A0A0M3HKV2_ASCLU</name>
<keyword evidence="6" id="KW-0496">Mitochondrion</keyword>
<dbReference type="InterPro" id="IPR019392">
    <property type="entry name" value="Miga"/>
</dbReference>
<dbReference type="Proteomes" id="UP000036681">
    <property type="component" value="Unplaced"/>
</dbReference>
<evidence type="ECO:0000256" key="2">
    <source>
        <dbReference type="ARBA" id="ARBA00008969"/>
    </source>
</evidence>
<comment type="subcellular location">
    <subcellularLocation>
        <location evidence="1">Mitochondrion outer membrane</location>
    </subcellularLocation>
</comment>
<keyword evidence="5" id="KW-1133">Transmembrane helix</keyword>
<keyword evidence="4" id="KW-1000">Mitochondrion outer membrane</keyword>
<keyword evidence="3" id="KW-0812">Transmembrane</keyword>
<comment type="similarity">
    <text evidence="2">Belongs to the mitoguardin family.</text>
</comment>
<dbReference type="GO" id="GO:0008053">
    <property type="term" value="P:mitochondrial fusion"/>
    <property type="evidence" value="ECO:0007669"/>
    <property type="project" value="InterPro"/>
</dbReference>
<evidence type="ECO:0000256" key="6">
    <source>
        <dbReference type="ARBA" id="ARBA00023128"/>
    </source>
</evidence>
<organism evidence="8 9">
    <name type="scientific">Ascaris lumbricoides</name>
    <name type="common">Giant roundworm</name>
    <dbReference type="NCBI Taxonomy" id="6252"/>
    <lineage>
        <taxon>Eukaryota</taxon>
        <taxon>Metazoa</taxon>
        <taxon>Ecdysozoa</taxon>
        <taxon>Nematoda</taxon>
        <taxon>Chromadorea</taxon>
        <taxon>Rhabditida</taxon>
        <taxon>Spirurina</taxon>
        <taxon>Ascaridomorpha</taxon>
        <taxon>Ascaridoidea</taxon>
        <taxon>Ascarididae</taxon>
        <taxon>Ascaris</taxon>
    </lineage>
</organism>
<dbReference type="PANTHER" id="PTHR21508">
    <property type="entry name" value="MITOGUARDIN"/>
    <property type="match status" value="1"/>
</dbReference>
<dbReference type="PANTHER" id="PTHR21508:SF5">
    <property type="entry name" value="MITOGUARDIN"/>
    <property type="match status" value="1"/>
</dbReference>
<sequence length="84" mass="9987">MFRGLQEQTCSFIVDIFNVNRVRYTGLKELSEDVWMILRTRIEMVQTRLSTELLPVALLLLKSKIRLNFRFYLLLRIGQLVIGR</sequence>
<protein>
    <submittedName>
        <fullName evidence="9">Uncharacterized protein</fullName>
    </submittedName>
</protein>